<dbReference type="GO" id="GO:0071555">
    <property type="term" value="P:cell wall organization"/>
    <property type="evidence" value="ECO:0007669"/>
    <property type="project" value="UniProtKB-KW"/>
</dbReference>
<keyword evidence="7" id="KW-0961">Cell wall biogenesis/degradation</keyword>
<dbReference type="GO" id="GO:0030420">
    <property type="term" value="P:establishment of competence for transformation"/>
    <property type="evidence" value="ECO:0007669"/>
    <property type="project" value="UniProtKB-KW"/>
</dbReference>
<evidence type="ECO:0000259" key="11">
    <source>
        <dbReference type="SMART" id="SM00644"/>
    </source>
</evidence>
<evidence type="ECO:0000256" key="1">
    <source>
        <dbReference type="ARBA" id="ARBA00001561"/>
    </source>
</evidence>
<name>A0A4Y7WF91_9BACI</name>
<dbReference type="InterPro" id="IPR051206">
    <property type="entry name" value="NAMLAA_amidase_2"/>
</dbReference>
<dbReference type="SUPFAM" id="SSF55846">
    <property type="entry name" value="N-acetylmuramoyl-L-alanine amidase-like"/>
    <property type="match status" value="1"/>
</dbReference>
<dbReference type="InterPro" id="IPR036505">
    <property type="entry name" value="Amidase/PGRP_sf"/>
</dbReference>
<keyword evidence="5" id="KW-0749">Sporulation</keyword>
<evidence type="ECO:0000256" key="5">
    <source>
        <dbReference type="ARBA" id="ARBA00022969"/>
    </source>
</evidence>
<keyword evidence="4" id="KW-0378">Hydrolase</keyword>
<evidence type="ECO:0000256" key="9">
    <source>
        <dbReference type="ARBA" id="ARBA00032390"/>
    </source>
</evidence>
<evidence type="ECO:0000256" key="3">
    <source>
        <dbReference type="ARBA" id="ARBA00011901"/>
    </source>
</evidence>
<feature type="region of interest" description="Disordered" evidence="10">
    <location>
        <begin position="163"/>
        <end position="188"/>
    </location>
</feature>
<proteinExistence type="inferred from homology"/>
<feature type="region of interest" description="Disordered" evidence="10">
    <location>
        <begin position="234"/>
        <end position="261"/>
    </location>
</feature>
<dbReference type="EC" id="3.5.1.28" evidence="3"/>
<evidence type="ECO:0000256" key="6">
    <source>
        <dbReference type="ARBA" id="ARBA00023287"/>
    </source>
</evidence>
<feature type="domain" description="N-acetylmuramoyl-L-alanine amidase" evidence="11">
    <location>
        <begin position="10"/>
        <end position="151"/>
    </location>
</feature>
<protein>
    <recommendedName>
        <fullName evidence="3">N-acetylmuramoyl-L-alanine amidase</fullName>
        <ecNumber evidence="3">3.5.1.28</ecNumber>
    </recommendedName>
    <alternativeName>
        <fullName evidence="9">Autolysin</fullName>
    </alternativeName>
    <alternativeName>
        <fullName evidence="8">Cell wall hydrolase</fullName>
    </alternativeName>
</protein>
<dbReference type="AlphaFoldDB" id="A0A4Y7WF91"/>
<dbReference type="CDD" id="cd06583">
    <property type="entry name" value="PGRP"/>
    <property type="match status" value="1"/>
</dbReference>
<dbReference type="Proteomes" id="UP000298210">
    <property type="component" value="Unassembled WGS sequence"/>
</dbReference>
<dbReference type="EMBL" id="SNUX01000004">
    <property type="protein sequence ID" value="TES46287.1"/>
    <property type="molecule type" value="Genomic_DNA"/>
</dbReference>
<comment type="similarity">
    <text evidence="2">Belongs to the N-acetylmuramoyl-L-alanine amidase 2 family.</text>
</comment>
<dbReference type="SUPFAM" id="SSF158634">
    <property type="entry name" value="RPA2825-like"/>
    <property type="match status" value="4"/>
</dbReference>
<dbReference type="PANTHER" id="PTHR30417:SF11">
    <property type="entry name" value="N-ACETYLMURAMOYL-L-ALANINE AMIDASE XLYA"/>
    <property type="match status" value="1"/>
</dbReference>
<evidence type="ECO:0000256" key="7">
    <source>
        <dbReference type="ARBA" id="ARBA00023316"/>
    </source>
</evidence>
<dbReference type="Pfam" id="PF01510">
    <property type="entry name" value="Amidase_2"/>
    <property type="match status" value="1"/>
</dbReference>
<dbReference type="GO" id="GO:0009253">
    <property type="term" value="P:peptidoglycan catabolic process"/>
    <property type="evidence" value="ECO:0007669"/>
    <property type="project" value="InterPro"/>
</dbReference>
<evidence type="ECO:0000256" key="2">
    <source>
        <dbReference type="ARBA" id="ARBA00007553"/>
    </source>
</evidence>
<gene>
    <name evidence="12" type="ORF">E2L03_16405</name>
</gene>
<organism evidence="12 13">
    <name type="scientific">Shouchella lehensis</name>
    <dbReference type="NCBI Taxonomy" id="300825"/>
    <lineage>
        <taxon>Bacteria</taxon>
        <taxon>Bacillati</taxon>
        <taxon>Bacillota</taxon>
        <taxon>Bacilli</taxon>
        <taxon>Bacillales</taxon>
        <taxon>Bacillaceae</taxon>
        <taxon>Shouchella</taxon>
    </lineage>
</organism>
<dbReference type="GO" id="GO:0009254">
    <property type="term" value="P:peptidoglycan turnover"/>
    <property type="evidence" value="ECO:0007669"/>
    <property type="project" value="TreeGrafter"/>
</dbReference>
<evidence type="ECO:0000256" key="10">
    <source>
        <dbReference type="SAM" id="MobiDB-lite"/>
    </source>
</evidence>
<comment type="caution">
    <text evidence="12">The sequence shown here is derived from an EMBL/GenBank/DDBJ whole genome shotgun (WGS) entry which is preliminary data.</text>
</comment>
<evidence type="ECO:0000313" key="12">
    <source>
        <dbReference type="EMBL" id="TES46287.1"/>
    </source>
</evidence>
<evidence type="ECO:0000256" key="8">
    <source>
        <dbReference type="ARBA" id="ARBA00030881"/>
    </source>
</evidence>
<dbReference type="GO" id="GO:0008745">
    <property type="term" value="F:N-acetylmuramoyl-L-alanine amidase activity"/>
    <property type="evidence" value="ECO:0007669"/>
    <property type="project" value="UniProtKB-EC"/>
</dbReference>
<dbReference type="PANTHER" id="PTHR30417">
    <property type="entry name" value="N-ACETYLMURAMOYL-L-ALANINE AMIDASE AMID"/>
    <property type="match status" value="1"/>
</dbReference>
<dbReference type="GO" id="GO:0030435">
    <property type="term" value="P:sporulation resulting in formation of a cellular spore"/>
    <property type="evidence" value="ECO:0007669"/>
    <property type="project" value="UniProtKB-KW"/>
</dbReference>
<dbReference type="SMART" id="SM00644">
    <property type="entry name" value="Ami_2"/>
    <property type="match status" value="1"/>
</dbReference>
<evidence type="ECO:0000256" key="4">
    <source>
        <dbReference type="ARBA" id="ARBA00022801"/>
    </source>
</evidence>
<dbReference type="Gene3D" id="3.40.80.10">
    <property type="entry name" value="Peptidoglycan recognition protein-like"/>
    <property type="match status" value="1"/>
</dbReference>
<reference evidence="12 13" key="1">
    <citation type="submission" date="2019-03" db="EMBL/GenBank/DDBJ databases">
        <authorList>
            <person name="Liu G."/>
        </authorList>
    </citation>
    <scope>NUCLEOTIDE SEQUENCE [LARGE SCALE GENOMIC DNA]</scope>
    <source>
        <strain evidence="12 13">DSM 19099</strain>
    </source>
</reference>
<evidence type="ECO:0000313" key="13">
    <source>
        <dbReference type="Proteomes" id="UP000298210"/>
    </source>
</evidence>
<dbReference type="InterPro" id="IPR002502">
    <property type="entry name" value="Amidase_domain"/>
</dbReference>
<sequence>MNIIQDFIPASNGNRPGYALTPTYITIHETANTSAGADAAMHARYVKNPTTAVSWHFTVDDGQTIYQHLPLNENGWHAGDGGSGTGNRQSIGIEICVNRDGDFQQAMRNAAQLTRQLMDQFQVPLDRVVAHQHWSGKRCPANIINAGGIETFRTLIPSSSTIPVEEENNAPAPTPPPSNGSGNQTTGSIVTYLNSIGVDSSFDNRARLARQNGIENYTGTAAQNTRLLALLRDGQESSGSTPTPSPAPPPSSGSGNQTTGSIVTYLNSIGEDSSFQNRARLAVQYGITNYRGTSEQNTQLLSLLRDRDHASNRPPAGGGNQTTGSIVTYLNSIGVDSSYDNRGRLARENGISNYTGTAAQNTQLLQLLRSGGPTKPNTRPKPRQGEGIVNYLNRIGVDSSYSNRSRLAAQYGIRNYRGTAAQNSELLDRVSR</sequence>
<keyword evidence="6" id="KW-0178">Competence</keyword>
<accession>A0A4Y7WF91</accession>
<comment type="catalytic activity">
    <reaction evidence="1">
        <text>Hydrolyzes the link between N-acetylmuramoyl residues and L-amino acid residues in certain cell-wall glycopeptides.</text>
        <dbReference type="EC" id="3.5.1.28"/>
    </reaction>
</comment>